<feature type="transmembrane region" description="Helical" evidence="1">
    <location>
        <begin position="15"/>
        <end position="35"/>
    </location>
</feature>
<keyword evidence="1" id="KW-0812">Transmembrane</keyword>
<dbReference type="EMBL" id="MFMS01000002">
    <property type="protein sequence ID" value="OGG86096.1"/>
    <property type="molecule type" value="Genomic_DNA"/>
</dbReference>
<evidence type="ECO:0000256" key="1">
    <source>
        <dbReference type="SAM" id="Phobius"/>
    </source>
</evidence>
<accession>A0A1F6FJR5</accession>
<evidence type="ECO:0008006" key="4">
    <source>
        <dbReference type="Google" id="ProtNLM"/>
    </source>
</evidence>
<dbReference type="Proteomes" id="UP000177395">
    <property type="component" value="Unassembled WGS sequence"/>
</dbReference>
<protein>
    <recommendedName>
        <fullName evidence="4">PEGA domain-containing protein</fullName>
    </recommendedName>
</protein>
<evidence type="ECO:0000313" key="2">
    <source>
        <dbReference type="EMBL" id="OGG86096.1"/>
    </source>
</evidence>
<sequence>MSPQVQPLSYRHRFLFFYLLLGIFVLSLPFLFLYATGYRLSSIGIGGNLVSTGGIYVATERSGAQIFIDDELVRETRIFRRAFYAQGLDAMTHKVYVQKADHHTWVKELPVYPHIVTEAQAFNLPLVPKVRLITKWQTQAGVAVLTSTSDILDGASSTNQILFEPRASTTTLVMNQEYAQLLKEFESPEVKEESVLDRARSNLTGESATSTATTTKEWRGVRLYQQDDEVYASFIGNREEMPYYYCAEDFPRWEGATATSTASTKRNLALAYGTLEKTAETNELDLPVQEIPDEVTCDPVILIDNKGEAISHFDFFPNSVDLVIIATKSGIYVTEIDDRSWQNRQPLLLGKDLSFRVIGSSVYAYDGKVIYQINISQNWF</sequence>
<evidence type="ECO:0000313" key="3">
    <source>
        <dbReference type="Proteomes" id="UP000177395"/>
    </source>
</evidence>
<reference evidence="2 3" key="1">
    <citation type="journal article" date="2016" name="Nat. Commun.">
        <title>Thousands of microbial genomes shed light on interconnected biogeochemical processes in an aquifer system.</title>
        <authorList>
            <person name="Anantharaman K."/>
            <person name="Brown C.T."/>
            <person name="Hug L.A."/>
            <person name="Sharon I."/>
            <person name="Castelle C.J."/>
            <person name="Probst A.J."/>
            <person name="Thomas B.C."/>
            <person name="Singh A."/>
            <person name="Wilkins M.J."/>
            <person name="Karaoz U."/>
            <person name="Brodie E.L."/>
            <person name="Williams K.H."/>
            <person name="Hubbard S.S."/>
            <person name="Banfield J.F."/>
        </authorList>
    </citation>
    <scope>NUCLEOTIDE SEQUENCE [LARGE SCALE GENOMIC DNA]</scope>
</reference>
<name>A0A1F6FJR5_9BACT</name>
<proteinExistence type="predicted"/>
<organism evidence="2 3">
    <name type="scientific">Candidatus Kaiserbacteria bacterium RIFOXYB1_FULL_46_14</name>
    <dbReference type="NCBI Taxonomy" id="1798531"/>
    <lineage>
        <taxon>Bacteria</taxon>
        <taxon>Candidatus Kaiseribacteriota</taxon>
    </lineage>
</organism>
<comment type="caution">
    <text evidence="2">The sequence shown here is derived from an EMBL/GenBank/DDBJ whole genome shotgun (WGS) entry which is preliminary data.</text>
</comment>
<dbReference type="STRING" id="1798531.A2392_01385"/>
<keyword evidence="1" id="KW-1133">Transmembrane helix</keyword>
<dbReference type="AlphaFoldDB" id="A0A1F6FJR5"/>
<keyword evidence="1" id="KW-0472">Membrane</keyword>
<gene>
    <name evidence="2" type="ORF">A2392_01385</name>
</gene>